<gene>
    <name evidence="1" type="ORF">HIV01_014865</name>
</gene>
<keyword evidence="2" id="KW-1185">Reference proteome</keyword>
<dbReference type="EMBL" id="CP071517">
    <property type="protein sequence ID" value="QSX76851.1"/>
    <property type="molecule type" value="Genomic_DNA"/>
</dbReference>
<evidence type="ECO:0000313" key="1">
    <source>
        <dbReference type="EMBL" id="QSX76851.1"/>
    </source>
</evidence>
<organism evidence="1 2">
    <name type="scientific">Lysobacter arenosi</name>
    <dbReference type="NCBI Taxonomy" id="2795387"/>
    <lineage>
        <taxon>Bacteria</taxon>
        <taxon>Pseudomonadati</taxon>
        <taxon>Pseudomonadota</taxon>
        <taxon>Gammaproteobacteria</taxon>
        <taxon>Lysobacterales</taxon>
        <taxon>Lysobacteraceae</taxon>
        <taxon>Lysobacter</taxon>
    </lineage>
</organism>
<proteinExistence type="predicted"/>
<evidence type="ECO:0000313" key="2">
    <source>
        <dbReference type="Proteomes" id="UP000663400"/>
    </source>
</evidence>
<name>A0ABX7RHP9_9GAMM</name>
<accession>A0ABX7RHP9</accession>
<dbReference type="Proteomes" id="UP000663400">
    <property type="component" value="Chromosome"/>
</dbReference>
<sequence>MLALPKAYAQDADELAKQLSNPIASLISVPLQFNYDDGIGPTDDGSKSYVNVQPVIPVSIGENWNMISRTIIPIVYQEDIFPGAGSQFGTGDVLQSLFFSPKALTASGWTWGVGPALLLPTASDDLLGSDKWGAGPTAVGLKQTASGWTYGALVNHIWSFAGDDDRSDISSTFLQPFLAKGLGQGRTLSLNLESTYDWKAEQWTVPINLGYSKVSKIGTQLVSYQGGVRYYVEAPDSGAEWGLRFTFTLLYPAK</sequence>
<reference evidence="1 2" key="1">
    <citation type="submission" date="2021-02" db="EMBL/GenBank/DDBJ databases">
        <title>Lysobacter arenosi sp. nov., isolated from soil of gangwondo yeongwol, south Korea.</title>
        <authorList>
            <person name="Kim K.R."/>
            <person name="Kim K.H."/>
            <person name="Jeon C.O."/>
        </authorList>
    </citation>
    <scope>NUCLEOTIDE SEQUENCE [LARGE SCALE GENOMIC DNA]</scope>
    <source>
        <strain evidence="1 2">R7</strain>
    </source>
</reference>
<protein>
    <submittedName>
        <fullName evidence="1">Transporter</fullName>
    </submittedName>
</protein>